<evidence type="ECO:0000256" key="4">
    <source>
        <dbReference type="ARBA" id="ARBA00022519"/>
    </source>
</evidence>
<evidence type="ECO:0000313" key="12">
    <source>
        <dbReference type="Proteomes" id="UP000278222"/>
    </source>
</evidence>
<dbReference type="InterPro" id="IPR055348">
    <property type="entry name" value="DctQ"/>
</dbReference>
<name>A0A3N1LK00_9PROT</name>
<evidence type="ECO:0000256" key="8">
    <source>
        <dbReference type="ARBA" id="ARBA00038436"/>
    </source>
</evidence>
<keyword evidence="5 9" id="KW-0812">Transmembrane</keyword>
<dbReference type="PANTHER" id="PTHR35011:SF10">
    <property type="entry name" value="TRAP TRANSPORTER SMALL PERMEASE PROTEIN"/>
    <property type="match status" value="1"/>
</dbReference>
<sequence>MDLHAAACRLSRWSVAVGGVALAVMILLITAQVVSRRFLESPMVIADELSGYLLVITTFSALGYAQHRGDHIQVTLLVDYLSPRVKAVLHVLWCLIGLPFLALLIWRTAVLTHDSYVSGSFSVSATNVILWPIQLFVPLGLGVFLIQMAAELMVALGALREGRS</sequence>
<keyword evidence="7 9" id="KW-0472">Membrane</keyword>
<evidence type="ECO:0000256" key="1">
    <source>
        <dbReference type="ARBA" id="ARBA00004429"/>
    </source>
</evidence>
<gene>
    <name evidence="11" type="ORF">EDC65_2614</name>
</gene>
<dbReference type="GO" id="GO:0022857">
    <property type="term" value="F:transmembrane transporter activity"/>
    <property type="evidence" value="ECO:0007669"/>
    <property type="project" value="UniProtKB-UniRule"/>
</dbReference>
<comment type="subcellular location">
    <subcellularLocation>
        <location evidence="1 9">Cell inner membrane</location>
        <topology evidence="1 9">Multi-pass membrane protein</topology>
    </subcellularLocation>
</comment>
<evidence type="ECO:0000256" key="7">
    <source>
        <dbReference type="ARBA" id="ARBA00023136"/>
    </source>
</evidence>
<dbReference type="AlphaFoldDB" id="A0A3N1LK00"/>
<dbReference type="InterPro" id="IPR007387">
    <property type="entry name" value="TRAP_DctQ"/>
</dbReference>
<feature type="transmembrane region" description="Helical" evidence="9">
    <location>
        <begin position="12"/>
        <end position="34"/>
    </location>
</feature>
<evidence type="ECO:0000256" key="9">
    <source>
        <dbReference type="RuleBase" id="RU369079"/>
    </source>
</evidence>
<dbReference type="Pfam" id="PF04290">
    <property type="entry name" value="DctQ"/>
    <property type="match status" value="1"/>
</dbReference>
<evidence type="ECO:0000256" key="6">
    <source>
        <dbReference type="ARBA" id="ARBA00022989"/>
    </source>
</evidence>
<keyword evidence="3" id="KW-1003">Cell membrane</keyword>
<comment type="caution">
    <text evidence="11">The sequence shown here is derived from an EMBL/GenBank/DDBJ whole genome shotgun (WGS) entry which is preliminary data.</text>
</comment>
<feature type="transmembrane region" description="Helical" evidence="9">
    <location>
        <begin position="87"/>
        <end position="109"/>
    </location>
</feature>
<comment type="function">
    <text evidence="9">Part of the tripartite ATP-independent periplasmic (TRAP) transport system.</text>
</comment>
<proteinExistence type="inferred from homology"/>
<keyword evidence="4 9" id="KW-0997">Cell inner membrane</keyword>
<evidence type="ECO:0000313" key="11">
    <source>
        <dbReference type="EMBL" id="ROP90756.1"/>
    </source>
</evidence>
<dbReference type="GO" id="GO:0005886">
    <property type="term" value="C:plasma membrane"/>
    <property type="evidence" value="ECO:0007669"/>
    <property type="project" value="UniProtKB-SubCell"/>
</dbReference>
<dbReference type="PANTHER" id="PTHR35011">
    <property type="entry name" value="2,3-DIKETO-L-GULONATE TRAP TRANSPORTER SMALL PERMEASE PROTEIN YIAM"/>
    <property type="match status" value="1"/>
</dbReference>
<protein>
    <recommendedName>
        <fullName evidence="9">TRAP transporter small permease protein</fullName>
    </recommendedName>
</protein>
<comment type="subunit">
    <text evidence="9">The complex comprises the extracytoplasmic solute receptor protein and the two transmembrane proteins.</text>
</comment>
<keyword evidence="12" id="KW-1185">Reference proteome</keyword>
<dbReference type="GO" id="GO:0015740">
    <property type="term" value="P:C4-dicarboxylate transport"/>
    <property type="evidence" value="ECO:0007669"/>
    <property type="project" value="TreeGrafter"/>
</dbReference>
<feature type="domain" description="Tripartite ATP-independent periplasmic transporters DctQ component" evidence="10">
    <location>
        <begin position="25"/>
        <end position="153"/>
    </location>
</feature>
<feature type="transmembrane region" description="Helical" evidence="9">
    <location>
        <begin position="49"/>
        <end position="66"/>
    </location>
</feature>
<feature type="transmembrane region" description="Helical" evidence="9">
    <location>
        <begin position="129"/>
        <end position="159"/>
    </location>
</feature>
<evidence type="ECO:0000256" key="2">
    <source>
        <dbReference type="ARBA" id="ARBA00022448"/>
    </source>
</evidence>
<dbReference type="Proteomes" id="UP000278222">
    <property type="component" value="Unassembled WGS sequence"/>
</dbReference>
<reference evidence="11 12" key="1">
    <citation type="submission" date="2018-11" db="EMBL/GenBank/DDBJ databases">
        <title>Genomic Encyclopedia of Type Strains, Phase IV (KMG-IV): sequencing the most valuable type-strain genomes for metagenomic binning, comparative biology and taxonomic classification.</title>
        <authorList>
            <person name="Goeker M."/>
        </authorList>
    </citation>
    <scope>NUCLEOTIDE SEQUENCE [LARGE SCALE GENOMIC DNA]</scope>
    <source>
        <strain evidence="11 12">DSM 5900</strain>
    </source>
</reference>
<keyword evidence="6 9" id="KW-1133">Transmembrane helix</keyword>
<keyword evidence="2 9" id="KW-0813">Transport</keyword>
<dbReference type="OrthoDB" id="2877624at2"/>
<accession>A0A3N1LK00</accession>
<evidence type="ECO:0000259" key="10">
    <source>
        <dbReference type="Pfam" id="PF04290"/>
    </source>
</evidence>
<dbReference type="RefSeq" id="WP_123690155.1">
    <property type="nucleotide sequence ID" value="NZ_AP019700.1"/>
</dbReference>
<evidence type="ECO:0000256" key="5">
    <source>
        <dbReference type="ARBA" id="ARBA00022692"/>
    </source>
</evidence>
<evidence type="ECO:0000256" key="3">
    <source>
        <dbReference type="ARBA" id="ARBA00022475"/>
    </source>
</evidence>
<comment type="similarity">
    <text evidence="8 9">Belongs to the TRAP transporter small permease family.</text>
</comment>
<organism evidence="11 12">
    <name type="scientific">Stella humosa</name>
    <dbReference type="NCBI Taxonomy" id="94"/>
    <lineage>
        <taxon>Bacteria</taxon>
        <taxon>Pseudomonadati</taxon>
        <taxon>Pseudomonadota</taxon>
        <taxon>Alphaproteobacteria</taxon>
        <taxon>Rhodospirillales</taxon>
        <taxon>Stellaceae</taxon>
        <taxon>Stella</taxon>
    </lineage>
</organism>
<dbReference type="EMBL" id="RJKX01000014">
    <property type="protein sequence ID" value="ROP90756.1"/>
    <property type="molecule type" value="Genomic_DNA"/>
</dbReference>